<dbReference type="RefSeq" id="WP_066241407.1">
    <property type="nucleotide sequence ID" value="NZ_LRFC01000023.1"/>
</dbReference>
<feature type="transmembrane region" description="Helical" evidence="6">
    <location>
        <begin position="79"/>
        <end position="100"/>
    </location>
</feature>
<comment type="similarity">
    <text evidence="2">Belongs to the TspO/BZRP family.</text>
</comment>
<feature type="transmembrane region" description="Helical" evidence="6">
    <location>
        <begin position="172"/>
        <end position="190"/>
    </location>
</feature>
<feature type="transmembrane region" description="Helical" evidence="6">
    <location>
        <begin position="106"/>
        <end position="127"/>
    </location>
</feature>
<keyword evidence="3 6" id="KW-0812">Transmembrane</keyword>
<dbReference type="AlphaFoldDB" id="A0A163R2F3"/>
<comment type="subcellular location">
    <subcellularLocation>
        <location evidence="1">Membrane</location>
        <topology evidence="1">Multi-pass membrane protein</topology>
    </subcellularLocation>
</comment>
<protein>
    <recommendedName>
        <fullName evidence="9">Tryptophan-rich sensory protein</fullName>
    </recommendedName>
</protein>
<name>A0A163R2F3_9BACL</name>
<keyword evidence="8" id="KW-1185">Reference proteome</keyword>
<keyword evidence="5 6" id="KW-0472">Membrane</keyword>
<dbReference type="GO" id="GO:0016020">
    <property type="term" value="C:membrane"/>
    <property type="evidence" value="ECO:0007669"/>
    <property type="project" value="UniProtKB-SubCell"/>
</dbReference>
<feature type="transmembrane region" description="Helical" evidence="6">
    <location>
        <begin position="44"/>
        <end position="67"/>
    </location>
</feature>
<reference evidence="8" key="1">
    <citation type="submission" date="2016-01" db="EMBL/GenBank/DDBJ databases">
        <title>Draft genome of Chromobacterium sp. F49.</title>
        <authorList>
            <person name="Hong K.W."/>
        </authorList>
    </citation>
    <scope>NUCLEOTIDE SEQUENCE [LARGE SCALE GENOMIC DNA]</scope>
    <source>
        <strain evidence="8">P7IIIA</strain>
    </source>
</reference>
<dbReference type="EMBL" id="LRFC01000023">
    <property type="protein sequence ID" value="KZE66088.1"/>
    <property type="molecule type" value="Genomic_DNA"/>
</dbReference>
<comment type="caution">
    <text evidence="7">The sequence shown here is derived from an EMBL/GenBank/DDBJ whole genome shotgun (WGS) entry which is preliminary data.</text>
</comment>
<dbReference type="Gene3D" id="1.20.1260.100">
    <property type="entry name" value="TspO/MBR protein"/>
    <property type="match status" value="1"/>
</dbReference>
<organism evidence="7 8">
    <name type="scientific">Fictibacillus phosphorivorans</name>
    <dbReference type="NCBI Taxonomy" id="1221500"/>
    <lineage>
        <taxon>Bacteria</taxon>
        <taxon>Bacillati</taxon>
        <taxon>Bacillota</taxon>
        <taxon>Bacilli</taxon>
        <taxon>Bacillales</taxon>
        <taxon>Fictibacillaceae</taxon>
        <taxon>Fictibacillus</taxon>
    </lineage>
</organism>
<dbReference type="OrthoDB" id="5189031at2"/>
<dbReference type="InterPro" id="IPR004307">
    <property type="entry name" value="TspO_MBR"/>
</dbReference>
<evidence type="ECO:0000313" key="7">
    <source>
        <dbReference type="EMBL" id="KZE66088.1"/>
    </source>
</evidence>
<dbReference type="InterPro" id="IPR038330">
    <property type="entry name" value="TspO/MBR-related_sf"/>
</dbReference>
<dbReference type="Pfam" id="PF03073">
    <property type="entry name" value="TspO_MBR"/>
    <property type="match status" value="1"/>
</dbReference>
<dbReference type="Proteomes" id="UP000076567">
    <property type="component" value="Unassembled WGS sequence"/>
</dbReference>
<feature type="transmembrane region" description="Helical" evidence="6">
    <location>
        <begin position="197"/>
        <end position="215"/>
    </location>
</feature>
<evidence type="ECO:0000256" key="1">
    <source>
        <dbReference type="ARBA" id="ARBA00004141"/>
    </source>
</evidence>
<feature type="transmembrane region" description="Helical" evidence="6">
    <location>
        <begin position="7"/>
        <end position="24"/>
    </location>
</feature>
<feature type="transmembrane region" description="Helical" evidence="6">
    <location>
        <begin position="221"/>
        <end position="241"/>
    </location>
</feature>
<dbReference type="PANTHER" id="PTHR33802">
    <property type="entry name" value="SI:CH211-161H7.5-RELATED"/>
    <property type="match status" value="1"/>
</dbReference>
<evidence type="ECO:0008006" key="9">
    <source>
        <dbReference type="Google" id="ProtNLM"/>
    </source>
</evidence>
<evidence type="ECO:0000256" key="3">
    <source>
        <dbReference type="ARBA" id="ARBA00022692"/>
    </source>
</evidence>
<evidence type="ECO:0000256" key="2">
    <source>
        <dbReference type="ARBA" id="ARBA00007524"/>
    </source>
</evidence>
<dbReference type="PANTHER" id="PTHR33802:SF1">
    <property type="entry name" value="XK-RELATED PROTEIN"/>
    <property type="match status" value="1"/>
</dbReference>
<sequence length="251" mass="28424">MSSKIRAYLNVIALLAVILVNYLANALPLNGNTTGELSAKYNVLITPAGYVFSIWGLIYLLLGFWVIYQALPKNQNKPVFQSIGLWSVFNCILNCTWIFVWHYEQLGSSLLVMIGLLLSIIVIYTRIQKQEEKSLFIRLPFSIYLGWISVATIVNMAVVLKYSGWNGFGLSSVTWTIIMLFVGALLAMFFTIQNKDFVFPLVFVWAYIGIGVRHMGKIDVLSNTSFALAALILLFVIWRAVKHRSHIQTMK</sequence>
<evidence type="ECO:0000313" key="8">
    <source>
        <dbReference type="Proteomes" id="UP000076567"/>
    </source>
</evidence>
<accession>A0A163R2F3</accession>
<evidence type="ECO:0000256" key="5">
    <source>
        <dbReference type="ARBA" id="ARBA00023136"/>
    </source>
</evidence>
<evidence type="ECO:0000256" key="4">
    <source>
        <dbReference type="ARBA" id="ARBA00022989"/>
    </source>
</evidence>
<feature type="transmembrane region" description="Helical" evidence="6">
    <location>
        <begin position="139"/>
        <end position="160"/>
    </location>
</feature>
<proteinExistence type="inferred from homology"/>
<evidence type="ECO:0000256" key="6">
    <source>
        <dbReference type="SAM" id="Phobius"/>
    </source>
</evidence>
<keyword evidence="4 6" id="KW-1133">Transmembrane helix</keyword>
<gene>
    <name evidence="7" type="ORF">AWM68_06850</name>
</gene>